<dbReference type="SUPFAM" id="SSF109604">
    <property type="entry name" value="HD-domain/PDEase-like"/>
    <property type="match status" value="1"/>
</dbReference>
<evidence type="ECO:0000259" key="1">
    <source>
        <dbReference type="Pfam" id="PF01966"/>
    </source>
</evidence>
<protein>
    <recommendedName>
        <fullName evidence="1">HD domain-containing protein</fullName>
    </recommendedName>
</protein>
<accession>A0A518CJR7</accession>
<name>A0A518CJR7_9PLAN</name>
<reference evidence="2 3" key="1">
    <citation type="submission" date="2019-02" db="EMBL/GenBank/DDBJ databases">
        <title>Deep-cultivation of Planctomycetes and their phenomic and genomic characterization uncovers novel biology.</title>
        <authorList>
            <person name="Wiegand S."/>
            <person name="Jogler M."/>
            <person name="Boedeker C."/>
            <person name="Pinto D."/>
            <person name="Vollmers J."/>
            <person name="Rivas-Marin E."/>
            <person name="Kohn T."/>
            <person name="Peeters S.H."/>
            <person name="Heuer A."/>
            <person name="Rast P."/>
            <person name="Oberbeckmann S."/>
            <person name="Bunk B."/>
            <person name="Jeske O."/>
            <person name="Meyerdierks A."/>
            <person name="Storesund J.E."/>
            <person name="Kallscheuer N."/>
            <person name="Luecker S."/>
            <person name="Lage O.M."/>
            <person name="Pohl T."/>
            <person name="Merkel B.J."/>
            <person name="Hornburger P."/>
            <person name="Mueller R.-W."/>
            <person name="Bruemmer F."/>
            <person name="Labrenz M."/>
            <person name="Spormann A.M."/>
            <person name="Op den Camp H."/>
            <person name="Overmann J."/>
            <person name="Amann R."/>
            <person name="Jetten M.S.M."/>
            <person name="Mascher T."/>
            <person name="Medema M.H."/>
            <person name="Devos D.P."/>
            <person name="Kaster A.-K."/>
            <person name="Ovreas L."/>
            <person name="Rohde M."/>
            <person name="Galperin M.Y."/>
            <person name="Jogler C."/>
        </authorList>
    </citation>
    <scope>NUCLEOTIDE SEQUENCE [LARGE SCALE GENOMIC DNA]</scope>
    <source>
        <strain evidence="2 3">Pla110</strain>
    </source>
</reference>
<feature type="domain" description="HD" evidence="1">
    <location>
        <begin position="243"/>
        <end position="335"/>
    </location>
</feature>
<dbReference type="KEGG" id="plon:Pla110_11240"/>
<proteinExistence type="predicted"/>
<keyword evidence="3" id="KW-1185">Reference proteome</keyword>
<dbReference type="Pfam" id="PF01966">
    <property type="entry name" value="HD"/>
    <property type="match status" value="1"/>
</dbReference>
<dbReference type="OrthoDB" id="9805698at2"/>
<dbReference type="EMBL" id="CP036281">
    <property type="protein sequence ID" value="QDU79414.1"/>
    <property type="molecule type" value="Genomic_DNA"/>
</dbReference>
<dbReference type="Gene3D" id="1.10.3210.10">
    <property type="entry name" value="Hypothetical protein af1432"/>
    <property type="match status" value="1"/>
</dbReference>
<dbReference type="InterPro" id="IPR003607">
    <property type="entry name" value="HD/PDEase_dom"/>
</dbReference>
<dbReference type="RefSeq" id="WP_144993998.1">
    <property type="nucleotide sequence ID" value="NZ_CP036281.1"/>
</dbReference>
<dbReference type="Proteomes" id="UP000317178">
    <property type="component" value="Chromosome"/>
</dbReference>
<evidence type="ECO:0000313" key="2">
    <source>
        <dbReference type="EMBL" id="QDU79414.1"/>
    </source>
</evidence>
<organism evidence="2 3">
    <name type="scientific">Polystyrenella longa</name>
    <dbReference type="NCBI Taxonomy" id="2528007"/>
    <lineage>
        <taxon>Bacteria</taxon>
        <taxon>Pseudomonadati</taxon>
        <taxon>Planctomycetota</taxon>
        <taxon>Planctomycetia</taxon>
        <taxon>Planctomycetales</taxon>
        <taxon>Planctomycetaceae</taxon>
        <taxon>Polystyrenella</taxon>
    </lineage>
</organism>
<evidence type="ECO:0000313" key="3">
    <source>
        <dbReference type="Proteomes" id="UP000317178"/>
    </source>
</evidence>
<gene>
    <name evidence="2" type="ORF">Pla110_11240</name>
</gene>
<dbReference type="AlphaFoldDB" id="A0A518CJR7"/>
<dbReference type="InterPro" id="IPR006674">
    <property type="entry name" value="HD_domain"/>
</dbReference>
<dbReference type="CDD" id="cd00077">
    <property type="entry name" value="HDc"/>
    <property type="match status" value="1"/>
</dbReference>
<sequence>MANEKLRRQIVFEAARMMYHRQEKEYYRAKMKAARKICQGWVKPSELPSNAEIRFEIQRFTTIYEADGHQDKLQEMRIEALRFLRLLRGFKPRAIGSTLTGHIRKGSDVDIHVFAASTSSVTTCLDQEGMEFTVEQKHVRKNGEEQTFVHIHVEERYPVELTIYPSDKAQYVFKSSITGKAMERASLSEFEQFLQTQYPELKLDEAVEEAEDRLDRFQVYASLLFPLGQVKQSRKYHPEGDALYHSLQVYDLMCDEVPYDEEMLLAALLHDVGKGIDPLDHVQTGLEALSGFITERTHWLIEHHMEAHKMADGTIGMRARRRLKESEYYEDLILLGECDRGGREKGVEVPEVEEALDYIRSLL</sequence>